<accession>A0A1J6IYW9</accession>
<name>A0A1J6IYW9_NICAT</name>
<dbReference type="STRING" id="49451.A0A1J6IYW9"/>
<keyword evidence="2" id="KW-1185">Reference proteome</keyword>
<dbReference type="EMBL" id="MJEQ01037186">
    <property type="protein sequence ID" value="OIT03971.1"/>
    <property type="molecule type" value="Genomic_DNA"/>
</dbReference>
<evidence type="ECO:0000313" key="1">
    <source>
        <dbReference type="EMBL" id="OIT03971.1"/>
    </source>
</evidence>
<comment type="caution">
    <text evidence="1">The sequence shown here is derived from an EMBL/GenBank/DDBJ whole genome shotgun (WGS) entry which is preliminary data.</text>
</comment>
<proteinExistence type="predicted"/>
<protein>
    <submittedName>
        <fullName evidence="1">Uncharacterized protein</fullName>
    </submittedName>
</protein>
<gene>
    <name evidence="1" type="ORF">A4A49_36665</name>
</gene>
<reference evidence="1" key="1">
    <citation type="submission" date="2016-11" db="EMBL/GenBank/DDBJ databases">
        <title>The genome of Nicotiana attenuata.</title>
        <authorList>
            <person name="Xu S."/>
            <person name="Brockmoeller T."/>
            <person name="Gaquerel E."/>
            <person name="Navarro A."/>
            <person name="Kuhl H."/>
            <person name="Gase K."/>
            <person name="Ling Z."/>
            <person name="Zhou W."/>
            <person name="Kreitzer C."/>
            <person name="Stanke M."/>
            <person name="Tang H."/>
            <person name="Lyons E."/>
            <person name="Pandey P."/>
            <person name="Pandey S.P."/>
            <person name="Timmermann B."/>
            <person name="Baldwin I.T."/>
        </authorList>
    </citation>
    <scope>NUCLEOTIDE SEQUENCE [LARGE SCALE GENOMIC DNA]</scope>
    <source>
        <strain evidence="1">UT</strain>
    </source>
</reference>
<dbReference type="AlphaFoldDB" id="A0A1J6IYW9"/>
<sequence length="356" mass="40029">MEDLVVYLKFANLPFDPSIHDISITYAINPNIFTNSSIFSTYDPIITLWGYWVYSEGKSSSCVVFVLANCKDAGLVGQVVASQHFDLYPYDPGIQDTYGPVCRKGDVSNALFGGGCPYYFVKLLPQHKLLSSAAVDVVEAAADAGWVASDHRDLNKRVHHSSNHFIPSVKWRDLFSMVIISARKLKFREMPYPLLTLGMGLVHIEIRLTYVALSCAFICTAAGVMSHWIKLIANAPLGTLRYGIRYKVDDPFDWMQLISLRDDNLVTNSPISRLLSLMSDGEFCYYSVTPHTRCEDMALYCLVAVDCVKLILLQFRLYSNLADKVLFEAGGIVVNLVSDSVEHIFENLENYVWDPF</sequence>
<evidence type="ECO:0000313" key="2">
    <source>
        <dbReference type="Proteomes" id="UP000187609"/>
    </source>
</evidence>
<organism evidence="1 2">
    <name type="scientific">Nicotiana attenuata</name>
    <name type="common">Coyote tobacco</name>
    <dbReference type="NCBI Taxonomy" id="49451"/>
    <lineage>
        <taxon>Eukaryota</taxon>
        <taxon>Viridiplantae</taxon>
        <taxon>Streptophyta</taxon>
        <taxon>Embryophyta</taxon>
        <taxon>Tracheophyta</taxon>
        <taxon>Spermatophyta</taxon>
        <taxon>Magnoliopsida</taxon>
        <taxon>eudicotyledons</taxon>
        <taxon>Gunneridae</taxon>
        <taxon>Pentapetalae</taxon>
        <taxon>asterids</taxon>
        <taxon>lamiids</taxon>
        <taxon>Solanales</taxon>
        <taxon>Solanaceae</taxon>
        <taxon>Nicotianoideae</taxon>
        <taxon>Nicotianeae</taxon>
        <taxon>Nicotiana</taxon>
    </lineage>
</organism>
<dbReference type="Proteomes" id="UP000187609">
    <property type="component" value="Unassembled WGS sequence"/>
</dbReference>
<dbReference type="Gramene" id="OIT03971">
    <property type="protein sequence ID" value="OIT03971"/>
    <property type="gene ID" value="A4A49_36665"/>
</dbReference>